<name>I3EGU4_NEMP3</name>
<dbReference type="Proteomes" id="UP000002872">
    <property type="component" value="Unassembled WGS sequence"/>
</dbReference>
<dbReference type="HOGENOM" id="CLU_015494_0_0_1"/>
<dbReference type="OrthoDB" id="2195636at2759"/>
<reference evidence="1" key="1">
    <citation type="submission" date="2011-01" db="EMBL/GenBank/DDBJ databases">
        <title>The Genome Sequence of Nematocida parisii strain ERTm3.</title>
        <authorList>
            <consortium name="The Broad Institute Genome Sequencing Platform"/>
            <consortium name="The Broad Institute Genome Sequencing Center for Infectious Disease"/>
            <person name="Cuomo C."/>
            <person name="Troemel E."/>
            <person name="Young S.K."/>
            <person name="Zeng Q."/>
            <person name="Gargeya S."/>
            <person name="Fitzgerald M."/>
            <person name="Haas B."/>
            <person name="Abouelleil A."/>
            <person name="Alvarado L."/>
            <person name="Arachchi H.M."/>
            <person name="Berlin A."/>
            <person name="Chapman S.B."/>
            <person name="Gearin G."/>
            <person name="Goldberg J."/>
            <person name="Griggs A."/>
            <person name="Gujja S."/>
            <person name="Hansen M."/>
            <person name="Heiman D."/>
            <person name="Howarth C."/>
            <person name="Larimer J."/>
            <person name="Lui A."/>
            <person name="MacDonald P.J.P."/>
            <person name="McCowen C."/>
            <person name="Montmayeur A."/>
            <person name="Murphy C."/>
            <person name="Neiman D."/>
            <person name="Pearson M."/>
            <person name="Priest M."/>
            <person name="Roberts A."/>
            <person name="Saif S."/>
            <person name="Shea T."/>
            <person name="Sisk P."/>
            <person name="Stolte C."/>
            <person name="Sykes S."/>
            <person name="Wortman J."/>
            <person name="Nusbaum C."/>
            <person name="Birren B."/>
        </authorList>
    </citation>
    <scope>NUCLEOTIDE SEQUENCE</scope>
    <source>
        <strain evidence="1">ERTm3</strain>
    </source>
</reference>
<proteinExistence type="predicted"/>
<dbReference type="InParanoid" id="I3EGU4"/>
<sequence>MKFITQTENTTVEREEIIKRYIMALKNDSVDELLNMITLLPDSYSDIINMSIDNIIRISITRNNPELFELLKYKISDTVKIEYYTAQYKYLLSIFMINRVINNGNNQRVLIREREDLRNKYYKIKLFQVQDITKELSNNIYIIINYIHGLIISGDIHRVSIIRVIEEEMCRNNWSTSIIGLIKECAEYSAHSVINNELLKIINIAEYSTHYVESISNVLTYKNNELLMIDCVIYSVSKFILIWDKYTEDLHNEGYSLVEGCLVLLDYIPVSRISHEIINELLLNDNSILNINYDTMCNNTCIRIKPVIERLKKKFIKVIYENFDISKNILIKKVTKIHKNTKNNKILITDENILKIENILIKYLINQANENDLADVLIDQGFLDIRISPLYFRVLEKSCLSGDASITLFCLSVIKCRYIDGIIDVIQGSTPVIQSYYLSKILHFKNFTKTEKTVIFESIKNNLHKEFFTFNDAMYLLSISSGENHLNFFSYFIKPKEIISRHNIILPDGTRLFTSSSIFNRSIEIIKKYFKNPKIKMYLKSILDINPLYHKIFNIFKYKKDYKYNIVIDPFDTENITQYIKSMSMSIMSKSEKLKIIQIYEICKKISGLFIICFYNIEKMKNFDNLKIIYNDILSVYLFYEEIKKQKKSRSKILPSVVEDCFILKKAMLFIRKKCKIYPVKNLLINNKDLNSLTELNTQCVNNNDSYAEYRYFLLYDMWRIFTGGSQVSTATIDVLRYAAECIDQLSQQEYNYLVKIRIKTLNKPIWENILFECTESERVSILKGVSEDEIYSKYITYILNISGDLSLFLFEILKDKNFITENEKDEIFDKIFFDKNGEIIYSFNCWIPGVSLLQRKEYFECLFEYLKEEDPVLLEDVKASLRKQKFIV</sequence>
<protein>
    <submittedName>
        <fullName evidence="1">Uncharacterized protein</fullName>
    </submittedName>
</protein>
<dbReference type="OMA" id="YDMWRIF"/>
<accession>I3EGU4</accession>
<organism evidence="1 2">
    <name type="scientific">Nematocida parisii (strain ERTm3)</name>
    <name type="common">Nematode killer fungus</name>
    <dbReference type="NCBI Taxonomy" id="935791"/>
    <lineage>
        <taxon>Eukaryota</taxon>
        <taxon>Fungi</taxon>
        <taxon>Fungi incertae sedis</taxon>
        <taxon>Microsporidia</taxon>
        <taxon>Nematocida</taxon>
    </lineage>
</organism>
<dbReference type="EMBL" id="GL870878">
    <property type="protein sequence ID" value="EIJ88441.1"/>
    <property type="molecule type" value="Genomic_DNA"/>
</dbReference>
<keyword evidence="2" id="KW-1185">Reference proteome</keyword>
<dbReference type="VEuPathDB" id="MicrosporidiaDB:NEQG_01131"/>
<gene>
    <name evidence="1" type="ORF">NEQG_01131</name>
</gene>
<evidence type="ECO:0000313" key="1">
    <source>
        <dbReference type="EMBL" id="EIJ88441.1"/>
    </source>
</evidence>
<dbReference type="AlphaFoldDB" id="I3EGU4"/>
<evidence type="ECO:0000313" key="2">
    <source>
        <dbReference type="Proteomes" id="UP000002872"/>
    </source>
</evidence>